<dbReference type="EMBL" id="VSRR010007884">
    <property type="protein sequence ID" value="MPC47709.1"/>
    <property type="molecule type" value="Genomic_DNA"/>
</dbReference>
<dbReference type="Proteomes" id="UP000324222">
    <property type="component" value="Unassembled WGS sequence"/>
</dbReference>
<proteinExistence type="predicted"/>
<accession>A0A5B7FR07</accession>
<comment type="caution">
    <text evidence="2">The sequence shown here is derived from an EMBL/GenBank/DDBJ whole genome shotgun (WGS) entry which is preliminary data.</text>
</comment>
<keyword evidence="3" id="KW-1185">Reference proteome</keyword>
<sequence length="43" mass="4724">MRSGSVVAGESPRNVLPHVTVTEGLEGRRTDEKEGEGEEGWER</sequence>
<gene>
    <name evidence="2" type="ORF">E2C01_041463</name>
</gene>
<organism evidence="2 3">
    <name type="scientific">Portunus trituberculatus</name>
    <name type="common">Swimming crab</name>
    <name type="synonym">Neptunus trituberculatus</name>
    <dbReference type="NCBI Taxonomy" id="210409"/>
    <lineage>
        <taxon>Eukaryota</taxon>
        <taxon>Metazoa</taxon>
        <taxon>Ecdysozoa</taxon>
        <taxon>Arthropoda</taxon>
        <taxon>Crustacea</taxon>
        <taxon>Multicrustacea</taxon>
        <taxon>Malacostraca</taxon>
        <taxon>Eumalacostraca</taxon>
        <taxon>Eucarida</taxon>
        <taxon>Decapoda</taxon>
        <taxon>Pleocyemata</taxon>
        <taxon>Brachyura</taxon>
        <taxon>Eubrachyura</taxon>
        <taxon>Portunoidea</taxon>
        <taxon>Portunidae</taxon>
        <taxon>Portuninae</taxon>
        <taxon>Portunus</taxon>
    </lineage>
</organism>
<reference evidence="2 3" key="1">
    <citation type="submission" date="2019-05" db="EMBL/GenBank/DDBJ databases">
        <title>Another draft genome of Portunus trituberculatus and its Hox gene families provides insights of decapod evolution.</title>
        <authorList>
            <person name="Jeong J.-H."/>
            <person name="Song I."/>
            <person name="Kim S."/>
            <person name="Choi T."/>
            <person name="Kim D."/>
            <person name="Ryu S."/>
            <person name="Kim W."/>
        </authorList>
    </citation>
    <scope>NUCLEOTIDE SEQUENCE [LARGE SCALE GENOMIC DNA]</scope>
    <source>
        <tissue evidence="2">Muscle</tissue>
    </source>
</reference>
<feature type="compositionally biased region" description="Acidic residues" evidence="1">
    <location>
        <begin position="33"/>
        <end position="43"/>
    </location>
</feature>
<name>A0A5B7FR07_PORTR</name>
<evidence type="ECO:0000256" key="1">
    <source>
        <dbReference type="SAM" id="MobiDB-lite"/>
    </source>
</evidence>
<evidence type="ECO:0000313" key="3">
    <source>
        <dbReference type="Proteomes" id="UP000324222"/>
    </source>
</evidence>
<protein>
    <submittedName>
        <fullName evidence="2">Uncharacterized protein</fullName>
    </submittedName>
</protein>
<dbReference type="AlphaFoldDB" id="A0A5B7FR07"/>
<evidence type="ECO:0000313" key="2">
    <source>
        <dbReference type="EMBL" id="MPC47709.1"/>
    </source>
</evidence>
<feature type="region of interest" description="Disordered" evidence="1">
    <location>
        <begin position="1"/>
        <end position="43"/>
    </location>
</feature>